<dbReference type="RefSeq" id="WP_098103047.1">
    <property type="nucleotide sequence ID" value="NZ_NUDL01000079.1"/>
</dbReference>
<reference evidence="1 2" key="1">
    <citation type="submission" date="2017-09" db="EMBL/GenBank/DDBJ databases">
        <title>Large-scale bioinformatics analysis of Bacillus genomes uncovers conserved roles of natural products in bacterial physiology.</title>
        <authorList>
            <consortium name="Agbiome Team Llc"/>
            <person name="Bleich R.M."/>
            <person name="Grubbs K.J."/>
            <person name="Santa Maria K.C."/>
            <person name="Allen S.E."/>
            <person name="Farag S."/>
            <person name="Shank E.A."/>
            <person name="Bowers A."/>
        </authorList>
    </citation>
    <scope>NUCLEOTIDE SEQUENCE [LARGE SCALE GENOMIC DNA]</scope>
    <source>
        <strain evidence="1 2">AFS010764</strain>
    </source>
</reference>
<dbReference type="EMBL" id="NUDL01000079">
    <property type="protein sequence ID" value="PEM50827.1"/>
    <property type="molecule type" value="Genomic_DNA"/>
</dbReference>
<dbReference type="AlphaFoldDB" id="A0A2B5XVX7"/>
<organism evidence="1 2">
    <name type="scientific">Bacillus wiedmannii</name>
    <dbReference type="NCBI Taxonomy" id="1890302"/>
    <lineage>
        <taxon>Bacteria</taxon>
        <taxon>Bacillati</taxon>
        <taxon>Bacillota</taxon>
        <taxon>Bacilli</taxon>
        <taxon>Bacillales</taxon>
        <taxon>Bacillaceae</taxon>
        <taxon>Bacillus</taxon>
        <taxon>Bacillus cereus group</taxon>
    </lineage>
</organism>
<comment type="caution">
    <text evidence="1">The sequence shown here is derived from an EMBL/GenBank/DDBJ whole genome shotgun (WGS) entry which is preliminary data.</text>
</comment>
<gene>
    <name evidence="1" type="ORF">CN611_22250</name>
</gene>
<evidence type="ECO:0000313" key="1">
    <source>
        <dbReference type="EMBL" id="PEM50827.1"/>
    </source>
</evidence>
<evidence type="ECO:0008006" key="3">
    <source>
        <dbReference type="Google" id="ProtNLM"/>
    </source>
</evidence>
<name>A0A2B5XVX7_9BACI</name>
<evidence type="ECO:0000313" key="2">
    <source>
        <dbReference type="Proteomes" id="UP000220621"/>
    </source>
</evidence>
<accession>A0A2B5XVX7</accession>
<protein>
    <recommendedName>
        <fullName evidence="3">HEPN domain-containing protein</fullName>
    </recommendedName>
</protein>
<proteinExistence type="predicted"/>
<sequence>MIEKLPEMKKFLGELKTDNAVVFDLQKVSLFERELYLSIQSVLSKEYNIRLGGLTNRHHIEFLEHLDKRNVLIDSDIKRLVDASFKIYDIIHKRNESLGYGPTKSENVDNENVILLINSIRSYIEQFETIA</sequence>
<dbReference type="Proteomes" id="UP000220621">
    <property type="component" value="Unassembled WGS sequence"/>
</dbReference>